<evidence type="ECO:0000313" key="1">
    <source>
        <dbReference type="EMBL" id="POW17543.1"/>
    </source>
</evidence>
<keyword evidence="2" id="KW-1185">Reference proteome</keyword>
<sequence length="194" mass="21635">AKQEDIYYSLQLLSSLTIRKKPFPPQNRQEPLKLCTHACLHPKNSTLKMLPISLIGKACGVSSAIALLFSFPSAQSFETQKQKLAPRSISTVPQHCGIAFNPAAPGSDNVYCTNYGKVSYKCLVHNCYVFVNQGKAIIPYTQFKFENCRELDPAGLFIGGPVSVHADQYIAYNKDAKIFVVIIHQLHARRNIQH</sequence>
<feature type="non-terminal residue" evidence="1">
    <location>
        <position position="1"/>
    </location>
</feature>
<dbReference type="EMBL" id="PKSL01000002">
    <property type="protein sequence ID" value="POW17543.1"/>
    <property type="molecule type" value="Genomic_DNA"/>
</dbReference>
<proteinExistence type="predicted"/>
<gene>
    <name evidence="1" type="ORF">PSTT_00485</name>
</gene>
<protein>
    <submittedName>
        <fullName evidence="1">Uncharacterized protein</fullName>
    </submittedName>
</protein>
<dbReference type="VEuPathDB" id="FungiDB:PSHT_03354"/>
<reference evidence="1" key="1">
    <citation type="submission" date="2017-12" db="EMBL/GenBank/DDBJ databases">
        <title>Gene loss provides genomic basis for host adaptation in cereal stripe rust fungi.</title>
        <authorList>
            <person name="Xia C."/>
        </authorList>
    </citation>
    <scope>NUCLEOTIDE SEQUENCE [LARGE SCALE GENOMIC DNA]</scope>
    <source>
        <strain evidence="1">93-210</strain>
    </source>
</reference>
<dbReference type="AlphaFoldDB" id="A0A2S4W6Z3"/>
<organism evidence="1 2">
    <name type="scientific">Puccinia striiformis</name>
    <dbReference type="NCBI Taxonomy" id="27350"/>
    <lineage>
        <taxon>Eukaryota</taxon>
        <taxon>Fungi</taxon>
        <taxon>Dikarya</taxon>
        <taxon>Basidiomycota</taxon>
        <taxon>Pucciniomycotina</taxon>
        <taxon>Pucciniomycetes</taxon>
        <taxon>Pucciniales</taxon>
        <taxon>Pucciniaceae</taxon>
        <taxon>Puccinia</taxon>
    </lineage>
</organism>
<dbReference type="VEuPathDB" id="FungiDB:PSTT_00485"/>
<comment type="caution">
    <text evidence="1">The sequence shown here is derived from an EMBL/GenBank/DDBJ whole genome shotgun (WGS) entry which is preliminary data.</text>
</comment>
<name>A0A2S4W6Z3_9BASI</name>
<evidence type="ECO:0000313" key="2">
    <source>
        <dbReference type="Proteomes" id="UP000239156"/>
    </source>
</evidence>
<dbReference type="Proteomes" id="UP000239156">
    <property type="component" value="Unassembled WGS sequence"/>
</dbReference>
<accession>A0A2S4W6Z3</accession>